<name>A0ABY7WWG8_9LACO</name>
<feature type="domain" description="ABC transporter" evidence="1">
    <location>
        <begin position="2"/>
        <end position="205"/>
    </location>
</feature>
<reference evidence="2 3" key="1">
    <citation type="submission" date="2023-02" db="EMBL/GenBank/DDBJ databases">
        <title>Genome sequence of Lacticaseibacillus sp. KACC 23028.</title>
        <authorList>
            <person name="Kim S."/>
            <person name="Heo J."/>
            <person name="Kwon S.-W."/>
        </authorList>
    </citation>
    <scope>NUCLEOTIDE SEQUENCE [LARGE SCALE GENOMIC DNA]</scope>
    <source>
        <strain evidence="2 3">KACC 23028</strain>
    </source>
</reference>
<gene>
    <name evidence="2" type="ORF">PQ472_00050</name>
</gene>
<dbReference type="PANTHER" id="PTHR43394:SF1">
    <property type="entry name" value="ATP-BINDING CASSETTE SUB-FAMILY B MEMBER 10, MITOCHONDRIAL"/>
    <property type="match status" value="1"/>
</dbReference>
<evidence type="ECO:0000259" key="1">
    <source>
        <dbReference type="PROSITE" id="PS50893"/>
    </source>
</evidence>
<dbReference type="Proteomes" id="UP001220377">
    <property type="component" value="Chromosome"/>
</dbReference>
<keyword evidence="3" id="KW-1185">Reference proteome</keyword>
<dbReference type="InterPro" id="IPR039421">
    <property type="entry name" value="Type_1_exporter"/>
</dbReference>
<evidence type="ECO:0000313" key="2">
    <source>
        <dbReference type="EMBL" id="WDF83858.1"/>
    </source>
</evidence>
<dbReference type="EMBL" id="CP117884">
    <property type="protein sequence ID" value="WDF83858.1"/>
    <property type="molecule type" value="Genomic_DNA"/>
</dbReference>
<dbReference type="Pfam" id="PF00005">
    <property type="entry name" value="ABC_tran"/>
    <property type="match status" value="1"/>
</dbReference>
<keyword evidence="2" id="KW-0547">Nucleotide-binding</keyword>
<evidence type="ECO:0000313" key="3">
    <source>
        <dbReference type="Proteomes" id="UP001220377"/>
    </source>
</evidence>
<dbReference type="PANTHER" id="PTHR43394">
    <property type="entry name" value="ATP-DEPENDENT PERMEASE MDL1, MITOCHONDRIAL"/>
    <property type="match status" value="1"/>
</dbReference>
<dbReference type="RefSeq" id="WP_274262304.1">
    <property type="nucleotide sequence ID" value="NZ_CP117884.1"/>
</dbReference>
<dbReference type="InterPro" id="IPR003439">
    <property type="entry name" value="ABC_transporter-like_ATP-bd"/>
</dbReference>
<dbReference type="InterPro" id="IPR017871">
    <property type="entry name" value="ABC_transporter-like_CS"/>
</dbReference>
<keyword evidence="2" id="KW-0067">ATP-binding</keyword>
<dbReference type="Gene3D" id="3.40.50.300">
    <property type="entry name" value="P-loop containing nucleotide triphosphate hydrolases"/>
    <property type="match status" value="1"/>
</dbReference>
<proteinExistence type="predicted"/>
<accession>A0ABY7WWG8</accession>
<dbReference type="SUPFAM" id="SSF52540">
    <property type="entry name" value="P-loop containing nucleoside triphosphate hydrolases"/>
    <property type="match status" value="1"/>
</dbReference>
<dbReference type="GO" id="GO:0005524">
    <property type="term" value="F:ATP binding"/>
    <property type="evidence" value="ECO:0007669"/>
    <property type="project" value="UniProtKB-KW"/>
</dbReference>
<dbReference type="PROSITE" id="PS50893">
    <property type="entry name" value="ABC_TRANSPORTER_2"/>
    <property type="match status" value="1"/>
</dbReference>
<dbReference type="PROSITE" id="PS00211">
    <property type="entry name" value="ABC_TRANSPORTER_1"/>
    <property type="match status" value="1"/>
</dbReference>
<protein>
    <submittedName>
        <fullName evidence="2">ABC transporter ATP-binding protein</fullName>
    </submittedName>
</protein>
<dbReference type="InterPro" id="IPR027417">
    <property type="entry name" value="P-loop_NTPase"/>
</dbReference>
<organism evidence="2 3">
    <name type="scientific">Lacticaseibacillus pabuli</name>
    <dbReference type="NCBI Taxonomy" id="3025672"/>
    <lineage>
        <taxon>Bacteria</taxon>
        <taxon>Bacillati</taxon>
        <taxon>Bacillota</taxon>
        <taxon>Bacilli</taxon>
        <taxon>Lactobacillales</taxon>
        <taxon>Lactobacillaceae</taxon>
        <taxon>Lacticaseibacillus</taxon>
    </lineage>
</organism>
<sequence length="214" mass="23665">MVGPSGGGKSTIINLLERFYRVQDGQICLGEQPINAYQLSAWRQNLGLVSQSNAILTGTIRENLTFGLRDNFDDEQLMSVLRATELAHDVMGLPNGLDTQVGEDGHLLSGGQIQRLQIARAYLKAPNFIIFDEATANLDADTEYEITNSLNELIHNRGAIIVAHRLSTIVDADTIYFLENHKITGVGTHDELMNTHATYRRFVQEQIINGQGNG</sequence>